<dbReference type="RefSeq" id="WP_115991792.1">
    <property type="nucleotide sequence ID" value="NZ_QRDY01000002.1"/>
</dbReference>
<accession>A0A3D9ITE2</accession>
<dbReference type="InterPro" id="IPR002376">
    <property type="entry name" value="Formyl_transf_N"/>
</dbReference>
<dbReference type="Gene3D" id="3.40.50.12230">
    <property type="match status" value="1"/>
</dbReference>
<evidence type="ECO:0000313" key="2">
    <source>
        <dbReference type="EMBL" id="RED65063.1"/>
    </source>
</evidence>
<gene>
    <name evidence="2" type="ORF">DFP95_102485</name>
</gene>
<dbReference type="SUPFAM" id="SSF53328">
    <property type="entry name" value="Formyltransferase"/>
    <property type="match status" value="1"/>
</dbReference>
<dbReference type="Pfam" id="PF00551">
    <property type="entry name" value="Formyl_trans_N"/>
    <property type="match status" value="1"/>
</dbReference>
<dbReference type="Proteomes" id="UP000256869">
    <property type="component" value="Unassembled WGS sequence"/>
</dbReference>
<dbReference type="OrthoDB" id="9802815at2"/>
<comment type="caution">
    <text evidence="2">The sequence shown here is derived from an EMBL/GenBank/DDBJ whole genome shotgun (WGS) entry which is preliminary data.</text>
</comment>
<proteinExistence type="predicted"/>
<dbReference type="EMBL" id="QRDY01000002">
    <property type="protein sequence ID" value="RED65063.1"/>
    <property type="molecule type" value="Genomic_DNA"/>
</dbReference>
<sequence length="224" mass="25750">MLKQITVVSDRKNWINEHIPPWLPSLKKYAAEIVWTHEVSDLTNGDIAFFLGCEQIVPPRLLALNLHNLVVHASDLPKGKGWSPLTWRILEGDNEIPVVLFEAAEKVDDGPIYLREMLEFRGTELIDEMRQSLGKTTISLCNQFLQGYPSVIATAESQQGESTYYPRRTPNDSKLDPDRTIREQFRLMRVADNARYPCYFELDGCTFEIKVERKKELKGIDGRN</sequence>
<protein>
    <submittedName>
        <fullName evidence="2">Formyl transferase-like protein</fullName>
    </submittedName>
</protein>
<dbReference type="PANTHER" id="PTHR11138">
    <property type="entry name" value="METHIONYL-TRNA FORMYLTRANSFERASE"/>
    <property type="match status" value="1"/>
</dbReference>
<feature type="domain" description="Formyl transferase N-terminal" evidence="1">
    <location>
        <begin position="41"/>
        <end position="133"/>
    </location>
</feature>
<evidence type="ECO:0000313" key="3">
    <source>
        <dbReference type="Proteomes" id="UP000256869"/>
    </source>
</evidence>
<dbReference type="InterPro" id="IPR036477">
    <property type="entry name" value="Formyl_transf_N_sf"/>
</dbReference>
<dbReference type="PANTHER" id="PTHR11138:SF5">
    <property type="entry name" value="METHIONYL-TRNA FORMYLTRANSFERASE, MITOCHONDRIAL"/>
    <property type="match status" value="1"/>
</dbReference>
<keyword evidence="2" id="KW-0808">Transferase</keyword>
<dbReference type="GO" id="GO:0004479">
    <property type="term" value="F:methionyl-tRNA formyltransferase activity"/>
    <property type="evidence" value="ECO:0007669"/>
    <property type="project" value="TreeGrafter"/>
</dbReference>
<name>A0A3D9ITE2_9BACL</name>
<organism evidence="2 3">
    <name type="scientific">Cohnella lupini</name>
    <dbReference type="NCBI Taxonomy" id="1294267"/>
    <lineage>
        <taxon>Bacteria</taxon>
        <taxon>Bacillati</taxon>
        <taxon>Bacillota</taxon>
        <taxon>Bacilli</taxon>
        <taxon>Bacillales</taxon>
        <taxon>Paenibacillaceae</taxon>
        <taxon>Cohnella</taxon>
    </lineage>
</organism>
<dbReference type="AlphaFoldDB" id="A0A3D9ITE2"/>
<keyword evidence="3" id="KW-1185">Reference proteome</keyword>
<reference evidence="2 3" key="1">
    <citation type="submission" date="2018-07" db="EMBL/GenBank/DDBJ databases">
        <title>Genomic Encyclopedia of Type Strains, Phase III (KMG-III): the genomes of soil and plant-associated and newly described type strains.</title>
        <authorList>
            <person name="Whitman W."/>
        </authorList>
    </citation>
    <scope>NUCLEOTIDE SEQUENCE [LARGE SCALE GENOMIC DNA]</scope>
    <source>
        <strain evidence="2 3">CECT 8236</strain>
    </source>
</reference>
<evidence type="ECO:0000259" key="1">
    <source>
        <dbReference type="Pfam" id="PF00551"/>
    </source>
</evidence>